<dbReference type="AlphaFoldDB" id="A0A5S4ZV53"/>
<gene>
    <name evidence="3" type="ORF">LX24_00694</name>
</gene>
<feature type="domain" description="Sulfatase N-terminal" evidence="2">
    <location>
        <begin position="29"/>
        <end position="414"/>
    </location>
</feature>
<dbReference type="Pfam" id="PF00884">
    <property type="entry name" value="Sulfatase"/>
    <property type="match status" value="1"/>
</dbReference>
<dbReference type="InterPro" id="IPR017850">
    <property type="entry name" value="Alkaline_phosphatase_core_sf"/>
</dbReference>
<dbReference type="GO" id="GO:0015024">
    <property type="term" value="F:glucuronate-2-sulfatase activity"/>
    <property type="evidence" value="ECO:0007669"/>
    <property type="project" value="TreeGrafter"/>
</dbReference>
<evidence type="ECO:0000313" key="4">
    <source>
        <dbReference type="Proteomes" id="UP000323166"/>
    </source>
</evidence>
<dbReference type="InterPro" id="IPR000917">
    <property type="entry name" value="Sulfatase_N"/>
</dbReference>
<comment type="caution">
    <text evidence="3">The sequence shown here is derived from an EMBL/GenBank/DDBJ whole genome shotgun (WGS) entry which is preliminary data.</text>
</comment>
<reference evidence="3 4" key="1">
    <citation type="submission" date="2019-07" db="EMBL/GenBank/DDBJ databases">
        <title>Genomic Encyclopedia of Type Strains, Phase I: the one thousand microbial genomes (KMG-I) project.</title>
        <authorList>
            <person name="Kyrpides N."/>
        </authorList>
    </citation>
    <scope>NUCLEOTIDE SEQUENCE [LARGE SCALE GENOMIC DNA]</scope>
    <source>
        <strain evidence="3 4">DSM 6562</strain>
    </source>
</reference>
<evidence type="ECO:0000313" key="3">
    <source>
        <dbReference type="EMBL" id="TYO96884.1"/>
    </source>
</evidence>
<dbReference type="GO" id="GO:0004065">
    <property type="term" value="F:arylsulfatase activity"/>
    <property type="evidence" value="ECO:0007669"/>
    <property type="project" value="TreeGrafter"/>
</dbReference>
<proteinExistence type="predicted"/>
<dbReference type="SUPFAM" id="SSF53649">
    <property type="entry name" value="Alkaline phosphatase-like"/>
    <property type="match status" value="1"/>
</dbReference>
<dbReference type="PANTHER" id="PTHR46615">
    <property type="entry name" value="ARYLSULFATASE K"/>
    <property type="match status" value="1"/>
</dbReference>
<dbReference type="InterPro" id="IPR051849">
    <property type="entry name" value="GAG-degrading_sulfatase"/>
</dbReference>
<feature type="region of interest" description="Disordered" evidence="1">
    <location>
        <begin position="602"/>
        <end position="626"/>
    </location>
</feature>
<accession>A0A5S4ZV53</accession>
<dbReference type="RefSeq" id="WP_243131603.1">
    <property type="nucleotide sequence ID" value="NZ_VNHM01000003.1"/>
</dbReference>
<dbReference type="EMBL" id="VNHM01000003">
    <property type="protein sequence ID" value="TYO96884.1"/>
    <property type="molecule type" value="Genomic_DNA"/>
</dbReference>
<dbReference type="Gene3D" id="3.40.720.10">
    <property type="entry name" value="Alkaline Phosphatase, subunit A"/>
    <property type="match status" value="1"/>
</dbReference>
<sequence>MSDKTENTKIPENDIQQKCSCTSHFPQRPNFLFLMVDEERFPPTYESSELKEWRKKNLVTQELLRRNGVEFMRHYTGSTACSPSRATLFTGHYPSLHGVTQTDGVAKGAFDPDVFWLDPNTVPTMGDYFRTAGYRTFYKGKWHISQGDILIPGTKNSFPSYNPVTGVPDPEGEKIYRQANRMNRFGFNGWIGPEPHGINPRNSGSSAAHGLSGRDVVFSHEVVKLIKNLENEKMANPDHKMPPWLIVCSLVNPHDITLFGALTRLNPQFNFAVDPTVPNVPPAPTANENLNTKPRAQRSYRDTYPEAFQPLADTNLYRRLYYQLQKNADQEMLRVFEALKKSSFYEDTVVIFVSDHGELLGAHGLFQKWYCAYEEAIHVPFIIHNPRLFTGRKSIDMLTSHVDILPTMLGLAGINAEEARDILRRTHNEVHPLVGRDLSPLVLDEGEPERAGEPLFFMSDDDVTRGLNQVSALGRPYNSVLQPNHIQTVIATIQTEKGEQTWKYSCYYDNPQFWSNPGVNDEVTRPLDGPENVLDEIKASVCKTTVKTRPVPEQIEMYNLSEDPLEQTNLAHPRFSTPETRVIQQTLARILEEQCRQKRLEPASGTVPGMPSCSICGPSNPHVPGF</sequence>
<evidence type="ECO:0000256" key="1">
    <source>
        <dbReference type="SAM" id="MobiDB-lite"/>
    </source>
</evidence>
<organism evidence="3 4">
    <name type="scientific">Desulfallas thermosapovorans DSM 6562</name>
    <dbReference type="NCBI Taxonomy" id="1121431"/>
    <lineage>
        <taxon>Bacteria</taxon>
        <taxon>Bacillati</taxon>
        <taxon>Bacillota</taxon>
        <taxon>Clostridia</taxon>
        <taxon>Eubacteriales</taxon>
        <taxon>Desulfallaceae</taxon>
        <taxon>Desulfallas</taxon>
    </lineage>
</organism>
<dbReference type="Proteomes" id="UP000323166">
    <property type="component" value="Unassembled WGS sequence"/>
</dbReference>
<keyword evidence="4" id="KW-1185">Reference proteome</keyword>
<dbReference type="CDD" id="cd16035">
    <property type="entry name" value="sulfatase_like"/>
    <property type="match status" value="1"/>
</dbReference>
<protein>
    <submittedName>
        <fullName evidence="3">Arylsulfatase A-like enzyme</fullName>
    </submittedName>
</protein>
<dbReference type="PANTHER" id="PTHR46615:SF1">
    <property type="entry name" value="ARYLSULFATASE K"/>
    <property type="match status" value="1"/>
</dbReference>
<name>A0A5S4ZV53_9FIRM</name>
<evidence type="ECO:0000259" key="2">
    <source>
        <dbReference type="Pfam" id="PF00884"/>
    </source>
</evidence>